<feature type="coiled-coil region" evidence="4">
    <location>
        <begin position="328"/>
        <end position="362"/>
    </location>
</feature>
<dbReference type="EMBL" id="HBFD01000022">
    <property type="protein sequence ID" value="CAD8712647.1"/>
    <property type="molecule type" value="Transcribed_RNA"/>
</dbReference>
<evidence type="ECO:0000256" key="4">
    <source>
        <dbReference type="SAM" id="Coils"/>
    </source>
</evidence>
<dbReference type="SUPFAM" id="SSF50249">
    <property type="entry name" value="Nucleic acid-binding proteins"/>
    <property type="match status" value="3"/>
</dbReference>
<dbReference type="Pfam" id="PF00575">
    <property type="entry name" value="S1"/>
    <property type="match status" value="3"/>
</dbReference>
<keyword evidence="5" id="KW-0732">Signal</keyword>
<dbReference type="PROSITE" id="PS50126">
    <property type="entry name" value="S1"/>
    <property type="match status" value="3"/>
</dbReference>
<protein>
    <recommendedName>
        <fullName evidence="6">S1 motif domain-containing protein</fullName>
    </recommendedName>
</protein>
<dbReference type="GO" id="GO:0006412">
    <property type="term" value="P:translation"/>
    <property type="evidence" value="ECO:0007669"/>
    <property type="project" value="TreeGrafter"/>
</dbReference>
<dbReference type="SMART" id="SM00316">
    <property type="entry name" value="S1"/>
    <property type="match status" value="3"/>
</dbReference>
<dbReference type="InterPro" id="IPR050437">
    <property type="entry name" value="Ribos_protein_bS1-like"/>
</dbReference>
<reference evidence="7" key="1">
    <citation type="submission" date="2021-01" db="EMBL/GenBank/DDBJ databases">
        <authorList>
            <person name="Corre E."/>
            <person name="Pelletier E."/>
            <person name="Niang G."/>
            <person name="Scheremetjew M."/>
            <person name="Finn R."/>
            <person name="Kale V."/>
            <person name="Holt S."/>
            <person name="Cochrane G."/>
            <person name="Meng A."/>
            <person name="Brown T."/>
            <person name="Cohen L."/>
        </authorList>
    </citation>
    <scope>NUCLEOTIDE SEQUENCE</scope>
    <source>
        <strain evidence="7">UTEXLB2642</strain>
    </source>
</reference>
<dbReference type="GO" id="GO:0003735">
    <property type="term" value="F:structural constituent of ribosome"/>
    <property type="evidence" value="ECO:0007669"/>
    <property type="project" value="TreeGrafter"/>
</dbReference>
<sequence>MLFIIAIVAVFISTSSLTNCFTHRAIVQTRQYRISMAAALVDRKDPLVNIKERYSGRADFVEISDEIEDYNFFAEADEEEIDPPSKGQTITGTVIEIDDNGALIEIGGKMSGYLPLKEASLTPLKNLNSVLTIGQELTGEIIGSLKGMPVMSLRSAQLIVAWEKALNYRVTDEVFEVEVVEVNRGGAVCDLFGLKAFLPGSHFLGTPSESLIGTTLKVKFLDANEEEGKLVVSQKRALSDNQSVDLIKNAVVGATVTGLRSYGVFLELDGGLAGLLHISQISFDRIDNLENLFSVGQKCKVMILDHDKVNNRVALSTKTLEANPGDMLRNMTAVFENAEETAKKYQQRIEAEKLAREAAAKDIVAGLGGAIDDANVDPLVSVADSIESILASIVSSSETKPNV</sequence>
<keyword evidence="3" id="KW-0687">Ribonucleoprotein</keyword>
<evidence type="ECO:0000256" key="3">
    <source>
        <dbReference type="ARBA" id="ARBA00023274"/>
    </source>
</evidence>
<keyword evidence="4" id="KW-0175">Coiled coil</keyword>
<feature type="signal peptide" evidence="5">
    <location>
        <begin position="1"/>
        <end position="20"/>
    </location>
</feature>
<feature type="domain" description="S1 motif" evidence="6">
    <location>
        <begin position="249"/>
        <end position="318"/>
    </location>
</feature>
<evidence type="ECO:0000256" key="1">
    <source>
        <dbReference type="ARBA" id="ARBA00006767"/>
    </source>
</evidence>
<evidence type="ECO:0000256" key="5">
    <source>
        <dbReference type="SAM" id="SignalP"/>
    </source>
</evidence>
<proteinExistence type="inferred from homology"/>
<evidence type="ECO:0000256" key="2">
    <source>
        <dbReference type="ARBA" id="ARBA00022980"/>
    </source>
</evidence>
<organism evidence="7">
    <name type="scientific">Chromulina nebulosa</name>
    <dbReference type="NCBI Taxonomy" id="96789"/>
    <lineage>
        <taxon>Eukaryota</taxon>
        <taxon>Sar</taxon>
        <taxon>Stramenopiles</taxon>
        <taxon>Ochrophyta</taxon>
        <taxon>Chrysophyceae</taxon>
        <taxon>Chromulinales</taxon>
        <taxon>Chromulinaceae</taxon>
        <taxon>Chromulina</taxon>
    </lineage>
</organism>
<dbReference type="PANTHER" id="PTHR10724">
    <property type="entry name" value="30S RIBOSOMAL PROTEIN S1"/>
    <property type="match status" value="1"/>
</dbReference>
<feature type="domain" description="S1 motif" evidence="6">
    <location>
        <begin position="172"/>
        <end position="235"/>
    </location>
</feature>
<name>A0A7S0SQK5_9STRA</name>
<dbReference type="Gene3D" id="2.40.50.140">
    <property type="entry name" value="Nucleic acid-binding proteins"/>
    <property type="match status" value="3"/>
</dbReference>
<feature type="chain" id="PRO_5031493080" description="S1 motif domain-containing protein" evidence="5">
    <location>
        <begin position="21"/>
        <end position="403"/>
    </location>
</feature>
<dbReference type="GO" id="GO:0022627">
    <property type="term" value="C:cytosolic small ribosomal subunit"/>
    <property type="evidence" value="ECO:0007669"/>
    <property type="project" value="TreeGrafter"/>
</dbReference>
<evidence type="ECO:0000259" key="6">
    <source>
        <dbReference type="PROSITE" id="PS50126"/>
    </source>
</evidence>
<feature type="domain" description="S1 motif" evidence="6">
    <location>
        <begin position="87"/>
        <end position="154"/>
    </location>
</feature>
<dbReference type="AlphaFoldDB" id="A0A7S0SQK5"/>
<comment type="similarity">
    <text evidence="1">Belongs to the bacterial ribosomal protein bS1 family.</text>
</comment>
<dbReference type="InterPro" id="IPR003029">
    <property type="entry name" value="S1_domain"/>
</dbReference>
<accession>A0A7S0SQK5</accession>
<evidence type="ECO:0000313" key="7">
    <source>
        <dbReference type="EMBL" id="CAD8712647.1"/>
    </source>
</evidence>
<dbReference type="InterPro" id="IPR012340">
    <property type="entry name" value="NA-bd_OB-fold"/>
</dbReference>
<keyword evidence="2" id="KW-0689">Ribosomal protein</keyword>
<dbReference type="PANTHER" id="PTHR10724:SF7">
    <property type="entry name" value="SMALL RIBOSOMAL SUBUNIT PROTEIN BS1C"/>
    <property type="match status" value="1"/>
</dbReference>
<gene>
    <name evidence="7" type="ORF">CNEB1095_LOCUS17</name>
</gene>
<dbReference type="GO" id="GO:0003729">
    <property type="term" value="F:mRNA binding"/>
    <property type="evidence" value="ECO:0007669"/>
    <property type="project" value="TreeGrafter"/>
</dbReference>